<dbReference type="PANTHER" id="PTHR36834">
    <property type="entry name" value="MEMBRANE PROTEIN-RELATED"/>
    <property type="match status" value="1"/>
</dbReference>
<dbReference type="Pfam" id="PF04892">
    <property type="entry name" value="VanZ"/>
    <property type="match status" value="1"/>
</dbReference>
<dbReference type="RefSeq" id="WP_378131362.1">
    <property type="nucleotide sequence ID" value="NZ_JBHSMI010000014.1"/>
</dbReference>
<sequence>MSMGTMETSGVETNHPSINRLRALSLRALLFVYVYILVKIILLKFHAVDLGFLWKRLSAGLHQPALISQRLEAGSLVPFREISRSLQSFSEHDMYNLVGNVAIFMPFGVLLGLLFARKRLAGIKVLLCTSFLSLCLETSQLLFMIGQFDVDDLLLNTMGGILGFAIYRGINRRN</sequence>
<dbReference type="InterPro" id="IPR006976">
    <property type="entry name" value="VanZ-like"/>
</dbReference>
<feature type="transmembrane region" description="Helical" evidence="1">
    <location>
        <begin position="125"/>
        <end position="147"/>
    </location>
</feature>
<keyword evidence="1" id="KW-0812">Transmembrane</keyword>
<dbReference type="Proteomes" id="UP001596113">
    <property type="component" value="Unassembled WGS sequence"/>
</dbReference>
<evidence type="ECO:0000256" key="1">
    <source>
        <dbReference type="SAM" id="Phobius"/>
    </source>
</evidence>
<evidence type="ECO:0000313" key="3">
    <source>
        <dbReference type="EMBL" id="MFC5402682.1"/>
    </source>
</evidence>
<feature type="transmembrane region" description="Helical" evidence="1">
    <location>
        <begin position="94"/>
        <end position="116"/>
    </location>
</feature>
<comment type="caution">
    <text evidence="3">The sequence shown here is derived from an EMBL/GenBank/DDBJ whole genome shotgun (WGS) entry which is preliminary data.</text>
</comment>
<organism evidence="3 4">
    <name type="scientific">Cohnella soli</name>
    <dbReference type="NCBI Taxonomy" id="425005"/>
    <lineage>
        <taxon>Bacteria</taxon>
        <taxon>Bacillati</taxon>
        <taxon>Bacillota</taxon>
        <taxon>Bacilli</taxon>
        <taxon>Bacillales</taxon>
        <taxon>Paenibacillaceae</taxon>
        <taxon>Cohnella</taxon>
    </lineage>
</organism>
<protein>
    <submittedName>
        <fullName evidence="3">VanZ family protein</fullName>
    </submittedName>
</protein>
<dbReference type="InterPro" id="IPR053150">
    <property type="entry name" value="Teicoplanin_resist-assoc"/>
</dbReference>
<feature type="transmembrane region" description="Helical" evidence="1">
    <location>
        <begin position="28"/>
        <end position="47"/>
    </location>
</feature>
<accession>A0ABW0HUD8</accession>
<gene>
    <name evidence="3" type="ORF">ACFPOF_08010</name>
</gene>
<dbReference type="PANTHER" id="PTHR36834:SF1">
    <property type="entry name" value="INTEGRAL MEMBRANE PROTEIN"/>
    <property type="match status" value="1"/>
</dbReference>
<keyword evidence="4" id="KW-1185">Reference proteome</keyword>
<evidence type="ECO:0000313" key="4">
    <source>
        <dbReference type="Proteomes" id="UP001596113"/>
    </source>
</evidence>
<evidence type="ECO:0000259" key="2">
    <source>
        <dbReference type="Pfam" id="PF04892"/>
    </source>
</evidence>
<feature type="domain" description="VanZ-like" evidence="2">
    <location>
        <begin position="63"/>
        <end position="168"/>
    </location>
</feature>
<keyword evidence="1" id="KW-0472">Membrane</keyword>
<reference evidence="4" key="1">
    <citation type="journal article" date="2019" name="Int. J. Syst. Evol. Microbiol.">
        <title>The Global Catalogue of Microorganisms (GCM) 10K type strain sequencing project: providing services to taxonomists for standard genome sequencing and annotation.</title>
        <authorList>
            <consortium name="The Broad Institute Genomics Platform"/>
            <consortium name="The Broad Institute Genome Sequencing Center for Infectious Disease"/>
            <person name="Wu L."/>
            <person name="Ma J."/>
        </authorList>
    </citation>
    <scope>NUCLEOTIDE SEQUENCE [LARGE SCALE GENOMIC DNA]</scope>
    <source>
        <strain evidence="4">CGMCC 1.18575</strain>
    </source>
</reference>
<proteinExistence type="predicted"/>
<feature type="transmembrane region" description="Helical" evidence="1">
    <location>
        <begin position="153"/>
        <end position="170"/>
    </location>
</feature>
<dbReference type="EMBL" id="JBHSMI010000014">
    <property type="protein sequence ID" value="MFC5402682.1"/>
    <property type="molecule type" value="Genomic_DNA"/>
</dbReference>
<keyword evidence="1" id="KW-1133">Transmembrane helix</keyword>
<name>A0ABW0HUD8_9BACL</name>